<evidence type="ECO:0000313" key="2">
    <source>
        <dbReference type="EMBL" id="CAN67459.1"/>
    </source>
</evidence>
<name>A5B347_VITVI</name>
<gene>
    <name evidence="2" type="ORF">VITISV_018469</name>
</gene>
<dbReference type="AlphaFoldDB" id="A5B347"/>
<proteinExistence type="predicted"/>
<reference evidence="2" key="1">
    <citation type="journal article" date="2007" name="PLoS ONE">
        <title>The first genome sequence of an elite grapevine cultivar (Pinot noir Vitis vinifera L.): coping with a highly heterozygous genome.</title>
        <authorList>
            <person name="Velasco R."/>
            <person name="Zharkikh A."/>
            <person name="Troggio M."/>
            <person name="Cartwright D.A."/>
            <person name="Cestaro A."/>
            <person name="Pruss D."/>
            <person name="Pindo M."/>
            <person name="FitzGerald L.M."/>
            <person name="Vezzulli S."/>
            <person name="Reid J."/>
            <person name="Malacarne G."/>
            <person name="Iliev D."/>
            <person name="Coppola G."/>
            <person name="Wardell B."/>
            <person name="Micheletti D."/>
            <person name="Macalma T."/>
            <person name="Facci M."/>
            <person name="Mitchell J.T."/>
            <person name="Perazzolli M."/>
            <person name="Eldredge G."/>
            <person name="Gatto P."/>
            <person name="Oyzerski R."/>
            <person name="Moretto M."/>
            <person name="Gutin N."/>
            <person name="Stefanini M."/>
            <person name="Chen Y."/>
            <person name="Segala C."/>
            <person name="Davenport C."/>
            <person name="Dematte L."/>
            <person name="Mraz A."/>
            <person name="Battilana J."/>
            <person name="Stormo K."/>
            <person name="Costa F."/>
            <person name="Tao Q."/>
            <person name="Si-Ammour A."/>
            <person name="Harkins T."/>
            <person name="Lackey A."/>
            <person name="Perbost C."/>
            <person name="Taillon B."/>
            <person name="Stella A."/>
            <person name="Solovyev V."/>
            <person name="Fawcett J.A."/>
            <person name="Sterck L."/>
            <person name="Vandepoele K."/>
            <person name="Grando S.M."/>
            <person name="Toppo S."/>
            <person name="Moser C."/>
            <person name="Lanchbury J."/>
            <person name="Bogden R."/>
            <person name="Skolnick M."/>
            <person name="Sgaramella V."/>
            <person name="Bhatnagar S.K."/>
            <person name="Fontana P."/>
            <person name="Gutin A."/>
            <person name="Van de Peer Y."/>
            <person name="Salamini F."/>
            <person name="Viola R."/>
        </authorList>
    </citation>
    <scope>NUCLEOTIDE SEQUENCE</scope>
</reference>
<accession>A5B347</accession>
<evidence type="ECO:0000256" key="1">
    <source>
        <dbReference type="SAM" id="MobiDB-lite"/>
    </source>
</evidence>
<sequence length="106" mass="11905">MPSIFMIDTKDAGDKKEKDKKLGDIRREAPKSKTLMKEDILEELRVDKFEWADIAHGCLARNFWNCAAREVIVVFEDSVGPIPDKLDGGTTIVVDCGAYKNVVGQY</sequence>
<feature type="region of interest" description="Disordered" evidence="1">
    <location>
        <begin position="1"/>
        <end position="24"/>
    </location>
</feature>
<organism evidence="2">
    <name type="scientific">Vitis vinifera</name>
    <name type="common">Grape</name>
    <dbReference type="NCBI Taxonomy" id="29760"/>
    <lineage>
        <taxon>Eukaryota</taxon>
        <taxon>Viridiplantae</taxon>
        <taxon>Streptophyta</taxon>
        <taxon>Embryophyta</taxon>
        <taxon>Tracheophyta</taxon>
        <taxon>Spermatophyta</taxon>
        <taxon>Magnoliopsida</taxon>
        <taxon>eudicotyledons</taxon>
        <taxon>Gunneridae</taxon>
        <taxon>Pentapetalae</taxon>
        <taxon>rosids</taxon>
        <taxon>Vitales</taxon>
        <taxon>Vitaceae</taxon>
        <taxon>Viteae</taxon>
        <taxon>Vitis</taxon>
    </lineage>
</organism>
<protein>
    <submittedName>
        <fullName evidence="2">Uncharacterized protein</fullName>
    </submittedName>
</protein>
<feature type="compositionally biased region" description="Basic and acidic residues" evidence="1">
    <location>
        <begin position="8"/>
        <end position="24"/>
    </location>
</feature>
<dbReference type="EMBL" id="AM444953">
    <property type="protein sequence ID" value="CAN67459.1"/>
    <property type="molecule type" value="Genomic_DNA"/>
</dbReference>